<accession>A0A1H7RPK3</accession>
<organism evidence="2 3">
    <name type="scientific">Chitinophaga rupis</name>
    <dbReference type="NCBI Taxonomy" id="573321"/>
    <lineage>
        <taxon>Bacteria</taxon>
        <taxon>Pseudomonadati</taxon>
        <taxon>Bacteroidota</taxon>
        <taxon>Chitinophagia</taxon>
        <taxon>Chitinophagales</taxon>
        <taxon>Chitinophagaceae</taxon>
        <taxon>Chitinophaga</taxon>
    </lineage>
</organism>
<dbReference type="Proteomes" id="UP000198984">
    <property type="component" value="Unassembled WGS sequence"/>
</dbReference>
<evidence type="ECO:0000313" key="2">
    <source>
        <dbReference type="EMBL" id="SEL61744.1"/>
    </source>
</evidence>
<feature type="transmembrane region" description="Helical" evidence="1">
    <location>
        <begin position="21"/>
        <end position="49"/>
    </location>
</feature>
<protein>
    <submittedName>
        <fullName evidence="2">Uncharacterized protein</fullName>
    </submittedName>
</protein>
<evidence type="ECO:0000256" key="1">
    <source>
        <dbReference type="SAM" id="Phobius"/>
    </source>
</evidence>
<name>A0A1H7RPK3_9BACT</name>
<feature type="transmembrane region" description="Helical" evidence="1">
    <location>
        <begin position="55"/>
        <end position="77"/>
    </location>
</feature>
<sequence>MERGTDAKPFTAVTSRPLVWVNILFGIVVCALALATVGLMIMAVALLFMEDNTPLWGRFALLCIALVMNGVLLYLILKGKRYTTITVDKDGVQFYNQYTKTIVKTLLWRSFSKDPAHAKDRYPSYDINKETTSGMVNGARVSADHFQWWYTQDGRAVRQREAFRGAHPFHVFFANRGELIAAFMKGLKQYRPDLSVDPTLFLTFFIDPNTYEHQRGKQTVTFVAGIALAVIIFAIIYYFVR</sequence>
<dbReference type="AlphaFoldDB" id="A0A1H7RPK3"/>
<proteinExistence type="predicted"/>
<gene>
    <name evidence="2" type="ORF">SAMN04488505_102688</name>
</gene>
<dbReference type="EMBL" id="FOBB01000002">
    <property type="protein sequence ID" value="SEL61744.1"/>
    <property type="molecule type" value="Genomic_DNA"/>
</dbReference>
<keyword evidence="1" id="KW-0812">Transmembrane</keyword>
<dbReference type="OrthoDB" id="1247351at2"/>
<feature type="transmembrane region" description="Helical" evidence="1">
    <location>
        <begin position="220"/>
        <end position="240"/>
    </location>
</feature>
<keyword evidence="3" id="KW-1185">Reference proteome</keyword>
<evidence type="ECO:0000313" key="3">
    <source>
        <dbReference type="Proteomes" id="UP000198984"/>
    </source>
</evidence>
<reference evidence="2 3" key="1">
    <citation type="submission" date="2016-10" db="EMBL/GenBank/DDBJ databases">
        <authorList>
            <person name="de Groot N.N."/>
        </authorList>
    </citation>
    <scope>NUCLEOTIDE SEQUENCE [LARGE SCALE GENOMIC DNA]</scope>
    <source>
        <strain evidence="2 3">DSM 21039</strain>
    </source>
</reference>
<keyword evidence="1" id="KW-1133">Transmembrane helix</keyword>
<dbReference type="RefSeq" id="WP_143080965.1">
    <property type="nucleotide sequence ID" value="NZ_FOBB01000002.1"/>
</dbReference>
<keyword evidence="1" id="KW-0472">Membrane</keyword>